<organism evidence="1 2">
    <name type="scientific">Datura stramonium</name>
    <name type="common">Jimsonweed</name>
    <name type="synonym">Common thornapple</name>
    <dbReference type="NCBI Taxonomy" id="4076"/>
    <lineage>
        <taxon>Eukaryota</taxon>
        <taxon>Viridiplantae</taxon>
        <taxon>Streptophyta</taxon>
        <taxon>Embryophyta</taxon>
        <taxon>Tracheophyta</taxon>
        <taxon>Spermatophyta</taxon>
        <taxon>Magnoliopsida</taxon>
        <taxon>eudicotyledons</taxon>
        <taxon>Gunneridae</taxon>
        <taxon>Pentapetalae</taxon>
        <taxon>asterids</taxon>
        <taxon>lamiids</taxon>
        <taxon>Solanales</taxon>
        <taxon>Solanaceae</taxon>
        <taxon>Solanoideae</taxon>
        <taxon>Datureae</taxon>
        <taxon>Datura</taxon>
    </lineage>
</organism>
<keyword evidence="2" id="KW-1185">Reference proteome</keyword>
<proteinExistence type="predicted"/>
<protein>
    <submittedName>
        <fullName evidence="1">Uncharacterized protein</fullName>
    </submittedName>
</protein>
<gene>
    <name evidence="1" type="ORF">HAX54_052701</name>
</gene>
<dbReference type="EMBL" id="JACEIK010000963">
    <property type="protein sequence ID" value="MCD7464416.1"/>
    <property type="molecule type" value="Genomic_DNA"/>
</dbReference>
<accession>A0ABS8T093</accession>
<reference evidence="1 2" key="1">
    <citation type="journal article" date="2021" name="BMC Genomics">
        <title>Datura genome reveals duplications of psychoactive alkaloid biosynthetic genes and high mutation rate following tissue culture.</title>
        <authorList>
            <person name="Rajewski A."/>
            <person name="Carter-House D."/>
            <person name="Stajich J."/>
            <person name="Litt A."/>
        </authorList>
    </citation>
    <scope>NUCLEOTIDE SEQUENCE [LARGE SCALE GENOMIC DNA]</scope>
    <source>
        <strain evidence="1">AR-01</strain>
    </source>
</reference>
<evidence type="ECO:0000313" key="1">
    <source>
        <dbReference type="EMBL" id="MCD7464416.1"/>
    </source>
</evidence>
<dbReference type="Proteomes" id="UP000823775">
    <property type="component" value="Unassembled WGS sequence"/>
</dbReference>
<evidence type="ECO:0000313" key="2">
    <source>
        <dbReference type="Proteomes" id="UP000823775"/>
    </source>
</evidence>
<comment type="caution">
    <text evidence="1">The sequence shown here is derived from an EMBL/GenBank/DDBJ whole genome shotgun (WGS) entry which is preliminary data.</text>
</comment>
<sequence>MEVHYITFKETRSIIVEAQFEVESFKEDFLGIYNQIGTRDLGPFTVLVDPYFPELVWEFYASYKGETKHLQEQGPSGYYDMCPSILLRGSHVAGVGLYLDHSIQKYISFPNCGRNPYEMHHENDTHQCGVNHCRTIKEEGQIESYFPALSQPYQCALLSSRMPTVLAIRQNCEGRWSNYFGYQN</sequence>
<name>A0ABS8T093_DATST</name>